<evidence type="ECO:0000313" key="1">
    <source>
        <dbReference type="EMBL" id="MCR8875061.1"/>
    </source>
</evidence>
<keyword evidence="2" id="KW-1185">Reference proteome</keyword>
<sequence length="59" mass="6736">MIALPKVSVRQAKYLPSAFFRFHLTMNTLAFGYVIPAIRQYSCQEYLREGDKIMPPLGG</sequence>
<accession>A0AAW5N2D7</accession>
<dbReference type="AlphaFoldDB" id="A0AAW5N2D7"/>
<gene>
    <name evidence="1" type="ORF">NW209_13745</name>
</gene>
<dbReference type="Proteomes" id="UP001204579">
    <property type="component" value="Unassembled WGS sequence"/>
</dbReference>
<evidence type="ECO:0000313" key="2">
    <source>
        <dbReference type="Proteomes" id="UP001204579"/>
    </source>
</evidence>
<protein>
    <submittedName>
        <fullName evidence="1">Uncharacterized protein</fullName>
    </submittedName>
</protein>
<dbReference type="EMBL" id="JANRHJ010000019">
    <property type="protein sequence ID" value="MCR8875061.1"/>
    <property type="molecule type" value="Genomic_DNA"/>
</dbReference>
<reference evidence="1 2" key="1">
    <citation type="submission" date="2022-08" db="EMBL/GenBank/DDBJ databases">
        <authorList>
            <person name="Zeman M."/>
            <person name="Kubasova T."/>
        </authorList>
    </citation>
    <scope>NUCLEOTIDE SEQUENCE [LARGE SCALE GENOMIC DNA]</scope>
    <source>
        <strain evidence="1 2">ET62</strain>
    </source>
</reference>
<comment type="caution">
    <text evidence="1">The sequence shown here is derived from an EMBL/GenBank/DDBJ whole genome shotgun (WGS) entry which is preliminary data.</text>
</comment>
<organism evidence="1 2">
    <name type="scientific">Phocaeicola barnesiae</name>
    <dbReference type="NCBI Taxonomy" id="376804"/>
    <lineage>
        <taxon>Bacteria</taxon>
        <taxon>Pseudomonadati</taxon>
        <taxon>Bacteroidota</taxon>
        <taxon>Bacteroidia</taxon>
        <taxon>Bacteroidales</taxon>
        <taxon>Bacteroidaceae</taxon>
        <taxon>Phocaeicola</taxon>
    </lineage>
</organism>
<name>A0AAW5N2D7_9BACT</name>
<proteinExistence type="predicted"/>